<comment type="caution">
    <text evidence="1">The sequence shown here is derived from an EMBL/GenBank/DDBJ whole genome shotgun (WGS) entry which is preliminary data.</text>
</comment>
<dbReference type="EMBL" id="JADQDP010000002">
    <property type="protein sequence ID" value="MBF9142262.1"/>
    <property type="molecule type" value="Genomic_DNA"/>
</dbReference>
<gene>
    <name evidence="1" type="ORF">I2I01_11485</name>
</gene>
<name>A0A931BHA0_9BACT</name>
<accession>A0A931BHA0</accession>
<reference evidence="1 2" key="1">
    <citation type="submission" date="2020-11" db="EMBL/GenBank/DDBJ databases">
        <authorList>
            <person name="Kim M.K."/>
        </authorList>
    </citation>
    <scope>NUCLEOTIDE SEQUENCE [LARGE SCALE GENOMIC DNA]</scope>
    <source>
        <strain evidence="1 2">BT439</strain>
    </source>
</reference>
<evidence type="ECO:0000313" key="2">
    <source>
        <dbReference type="Proteomes" id="UP000645610"/>
    </source>
</evidence>
<organism evidence="1 2">
    <name type="scientific">Hymenobacter properus</name>
    <dbReference type="NCBI Taxonomy" id="2791026"/>
    <lineage>
        <taxon>Bacteria</taxon>
        <taxon>Pseudomonadati</taxon>
        <taxon>Bacteroidota</taxon>
        <taxon>Cytophagia</taxon>
        <taxon>Cytophagales</taxon>
        <taxon>Hymenobacteraceae</taxon>
        <taxon>Hymenobacter</taxon>
    </lineage>
</organism>
<evidence type="ECO:0000313" key="1">
    <source>
        <dbReference type="EMBL" id="MBF9142262.1"/>
    </source>
</evidence>
<dbReference type="RefSeq" id="WP_196286579.1">
    <property type="nucleotide sequence ID" value="NZ_JADQDP010000002.1"/>
</dbReference>
<sequence>MKALLILGLALLLAAGVWWTGRRTAGPNAAFADKLYQRGLLNATGRAELLRRMRKDSLRVWDTDSLFSEQVTQISSNGPAGILAFCTEAFEREFQYRTYNEEMLQDLVATDDSADVPAGRPRGQLARRYAAALKRFHHDTAAAQRWYLQQLPARLRLEEAVPAEDSVGQLGCTIYPPLSAQPAMNHWIGERRSVFGKTRTRTARDLFELGLIENPVYEELRRQLQLGQRRNTYTRDKAVQLRWLGRLRQAGLLSGARHAQLVRAYRPYELYQPFDLLTYCERGRIFDLRRLPRQPMALYPALFAQLPALLPGFRYTDLRVTTRTDGQDPAVLTQNVTIRFRANGRQYEDTFLQDFIRKDGTSPPSLGAEVGEHFTRSLNQWLADQNSALRLYRAYTPDAQSVYGNERLGLIAMTQPQRELWGPASYLLSKESHDNRFSSAHIDQLIAGYQHLGLLSHLSAAELARGRAKALLGHKTSFAAVLLSFPDVIHPIDWESALSPAPYAERTRALAAISRGGFAPTQIKDGFNPDLPEKATFPYGFRLGAQTYATRLKMSSDWLDTGFVDIIKRALREQHAPGQFYDCLDGEGYIFLTPEQYQTLHKTQPELFETSPDVDEE</sequence>
<proteinExistence type="predicted"/>
<dbReference type="Proteomes" id="UP000645610">
    <property type="component" value="Unassembled WGS sequence"/>
</dbReference>
<dbReference type="AlphaFoldDB" id="A0A931BHA0"/>
<protein>
    <submittedName>
        <fullName evidence="1">Uncharacterized protein</fullName>
    </submittedName>
</protein>
<keyword evidence="2" id="KW-1185">Reference proteome</keyword>